<evidence type="ECO:0000256" key="3">
    <source>
        <dbReference type="ARBA" id="ARBA00023163"/>
    </source>
</evidence>
<dbReference type="AlphaFoldDB" id="A0AAW1WHG5"/>
<evidence type="ECO:0000313" key="8">
    <source>
        <dbReference type="Proteomes" id="UP001457282"/>
    </source>
</evidence>
<organism evidence="7 8">
    <name type="scientific">Rubus argutus</name>
    <name type="common">Southern blackberry</name>
    <dbReference type="NCBI Taxonomy" id="59490"/>
    <lineage>
        <taxon>Eukaryota</taxon>
        <taxon>Viridiplantae</taxon>
        <taxon>Streptophyta</taxon>
        <taxon>Embryophyta</taxon>
        <taxon>Tracheophyta</taxon>
        <taxon>Spermatophyta</taxon>
        <taxon>Magnoliopsida</taxon>
        <taxon>eudicotyledons</taxon>
        <taxon>Gunneridae</taxon>
        <taxon>Pentapetalae</taxon>
        <taxon>rosids</taxon>
        <taxon>fabids</taxon>
        <taxon>Rosales</taxon>
        <taxon>Rosaceae</taxon>
        <taxon>Rosoideae</taxon>
        <taxon>Rosoideae incertae sedis</taxon>
        <taxon>Rubus</taxon>
    </lineage>
</organism>
<keyword evidence="2" id="KW-0805">Transcription regulation</keyword>
<dbReference type="InterPro" id="IPR017930">
    <property type="entry name" value="Myb_dom"/>
</dbReference>
<dbReference type="InterPro" id="IPR006447">
    <property type="entry name" value="Myb_dom_plants"/>
</dbReference>
<sequence>MADPEMLEISNEADNDDEILVMEWYWDDYNHEDVSNNIVEAMGSRTSTEGKEQTATSGGAVRQYIRSKMPRLRWTPDLHLAFLLAVERLGGQERATPKLVLQLMNVRGLSIAHVKSHLQMYRSKKLDESGQGQRAQKKDFRLDDRGHFPSPPLKHQHCDDFNANSSRLISLLSKNSGMQNHGSIIRSSHMFGAREAMTRVNGPIRPSRFLEEKRWPPREMIGNHMKVRRHSLNISWGDTIDVAQANLERSPQACSNLKFISNSYQPLSDPHEVQSVNGETFRVENGDNMQTLKHKRMASS</sequence>
<feature type="region of interest" description="Disordered" evidence="5">
    <location>
        <begin position="123"/>
        <end position="144"/>
    </location>
</feature>
<accession>A0AAW1WHG5</accession>
<feature type="domain" description="HTH myb-type" evidence="6">
    <location>
        <begin position="66"/>
        <end position="126"/>
    </location>
</feature>
<dbReference type="NCBIfam" id="TIGR01557">
    <property type="entry name" value="myb_SHAQKYF"/>
    <property type="match status" value="1"/>
</dbReference>
<evidence type="ECO:0000256" key="5">
    <source>
        <dbReference type="SAM" id="MobiDB-lite"/>
    </source>
</evidence>
<dbReference type="Pfam" id="PF00249">
    <property type="entry name" value="Myb_DNA-binding"/>
    <property type="match status" value="1"/>
</dbReference>
<evidence type="ECO:0000256" key="4">
    <source>
        <dbReference type="ARBA" id="ARBA00023242"/>
    </source>
</evidence>
<dbReference type="EMBL" id="JBEDUW010000006">
    <property type="protein sequence ID" value="KAK9922772.1"/>
    <property type="molecule type" value="Genomic_DNA"/>
</dbReference>
<name>A0AAW1WHG5_RUBAR</name>
<dbReference type="InterPro" id="IPR009057">
    <property type="entry name" value="Homeodomain-like_sf"/>
</dbReference>
<dbReference type="Gene3D" id="1.10.10.60">
    <property type="entry name" value="Homeodomain-like"/>
    <property type="match status" value="1"/>
</dbReference>
<dbReference type="InterPro" id="IPR001005">
    <property type="entry name" value="SANT/Myb"/>
</dbReference>
<keyword evidence="4" id="KW-0539">Nucleus</keyword>
<evidence type="ECO:0000256" key="1">
    <source>
        <dbReference type="ARBA" id="ARBA00004123"/>
    </source>
</evidence>
<reference evidence="7 8" key="1">
    <citation type="journal article" date="2023" name="G3 (Bethesda)">
        <title>A chromosome-length genome assembly and annotation of blackberry (Rubus argutus, cv. 'Hillquist').</title>
        <authorList>
            <person name="Bruna T."/>
            <person name="Aryal R."/>
            <person name="Dudchenko O."/>
            <person name="Sargent D.J."/>
            <person name="Mead D."/>
            <person name="Buti M."/>
            <person name="Cavallini A."/>
            <person name="Hytonen T."/>
            <person name="Andres J."/>
            <person name="Pham M."/>
            <person name="Weisz D."/>
            <person name="Mascagni F."/>
            <person name="Usai G."/>
            <person name="Natali L."/>
            <person name="Bassil N."/>
            <person name="Fernandez G.E."/>
            <person name="Lomsadze A."/>
            <person name="Armour M."/>
            <person name="Olukolu B."/>
            <person name="Poorten T."/>
            <person name="Britton C."/>
            <person name="Davik J."/>
            <person name="Ashrafi H."/>
            <person name="Aiden E.L."/>
            <person name="Borodovsky M."/>
            <person name="Worthington M."/>
        </authorList>
    </citation>
    <scope>NUCLEOTIDE SEQUENCE [LARGE SCALE GENOMIC DNA]</scope>
    <source>
        <strain evidence="7">PI 553951</strain>
    </source>
</reference>
<gene>
    <name evidence="7" type="ORF">M0R45_031219</name>
</gene>
<keyword evidence="8" id="KW-1185">Reference proteome</keyword>
<comment type="subcellular location">
    <subcellularLocation>
        <location evidence="1">Nucleus</location>
    </subcellularLocation>
</comment>
<evidence type="ECO:0000313" key="7">
    <source>
        <dbReference type="EMBL" id="KAK9922772.1"/>
    </source>
</evidence>
<dbReference type="GO" id="GO:0003700">
    <property type="term" value="F:DNA-binding transcription factor activity"/>
    <property type="evidence" value="ECO:0007669"/>
    <property type="project" value="InterPro"/>
</dbReference>
<evidence type="ECO:0000259" key="6">
    <source>
        <dbReference type="PROSITE" id="PS51294"/>
    </source>
</evidence>
<evidence type="ECO:0000256" key="2">
    <source>
        <dbReference type="ARBA" id="ARBA00023015"/>
    </source>
</evidence>
<dbReference type="PANTHER" id="PTHR31314:SF174">
    <property type="entry name" value="OS02G0241200 PROTEIN"/>
    <property type="match status" value="1"/>
</dbReference>
<dbReference type="PROSITE" id="PS51294">
    <property type="entry name" value="HTH_MYB"/>
    <property type="match status" value="1"/>
</dbReference>
<proteinExistence type="predicted"/>
<dbReference type="PANTHER" id="PTHR31314">
    <property type="entry name" value="MYB FAMILY TRANSCRIPTION FACTOR PHL7-LIKE"/>
    <property type="match status" value="1"/>
</dbReference>
<comment type="caution">
    <text evidence="7">The sequence shown here is derived from an EMBL/GenBank/DDBJ whole genome shotgun (WGS) entry which is preliminary data.</text>
</comment>
<dbReference type="Proteomes" id="UP001457282">
    <property type="component" value="Unassembled WGS sequence"/>
</dbReference>
<dbReference type="GO" id="GO:0005634">
    <property type="term" value="C:nucleus"/>
    <property type="evidence" value="ECO:0007669"/>
    <property type="project" value="UniProtKB-SubCell"/>
</dbReference>
<dbReference type="GO" id="GO:0003677">
    <property type="term" value="F:DNA binding"/>
    <property type="evidence" value="ECO:0007669"/>
    <property type="project" value="InterPro"/>
</dbReference>
<keyword evidence="3" id="KW-0804">Transcription</keyword>
<protein>
    <recommendedName>
        <fullName evidence="6">HTH myb-type domain-containing protein</fullName>
    </recommendedName>
</protein>
<dbReference type="SUPFAM" id="SSF46689">
    <property type="entry name" value="Homeodomain-like"/>
    <property type="match status" value="1"/>
</dbReference>
<dbReference type="InterPro" id="IPR046955">
    <property type="entry name" value="PHR1-like"/>
</dbReference>